<dbReference type="RefSeq" id="WP_220695588.1">
    <property type="nucleotide sequence ID" value="NZ_CP080997.1"/>
</dbReference>
<evidence type="ECO:0008006" key="3">
    <source>
        <dbReference type="Google" id="ProtNLM"/>
    </source>
</evidence>
<proteinExistence type="predicted"/>
<organism evidence="1 2">
    <name type="scientific">Mycolicibacter heraklionensis</name>
    <dbReference type="NCBI Taxonomy" id="512402"/>
    <lineage>
        <taxon>Bacteria</taxon>
        <taxon>Bacillati</taxon>
        <taxon>Actinomycetota</taxon>
        <taxon>Actinomycetes</taxon>
        <taxon>Mycobacteriales</taxon>
        <taxon>Mycobacteriaceae</taxon>
        <taxon>Mycolicibacter</taxon>
    </lineage>
</organism>
<dbReference type="EMBL" id="CP080997">
    <property type="protein sequence ID" value="QZA08394.1"/>
    <property type="molecule type" value="Genomic_DNA"/>
</dbReference>
<gene>
    <name evidence="1" type="ORF">K3U94_03495</name>
</gene>
<protein>
    <recommendedName>
        <fullName evidence="3">HNH endonuclease</fullName>
    </recommendedName>
</protein>
<evidence type="ECO:0000313" key="1">
    <source>
        <dbReference type="EMBL" id="QZA08394.1"/>
    </source>
</evidence>
<accession>A0A9X7WJ31</accession>
<reference evidence="1" key="1">
    <citation type="submission" date="2021-08" db="EMBL/GenBank/DDBJ databases">
        <title>Whole genome sequencing of non-tuberculosis mycobacteria type-strains.</title>
        <authorList>
            <person name="Igarashi Y."/>
            <person name="Osugi A."/>
            <person name="Mitarai S."/>
        </authorList>
    </citation>
    <scope>NUCLEOTIDE SEQUENCE</scope>
    <source>
        <strain evidence="1">JCM 30995</strain>
    </source>
</reference>
<name>A0A9X7WJ31_9MYCO</name>
<dbReference type="Proteomes" id="UP000825008">
    <property type="component" value="Chromosome"/>
</dbReference>
<dbReference type="KEGG" id="mher:K3U94_03495"/>
<sequence>METPRLDDSRFQKAGTMVKGALWLANQVGIGNTFTKEQLRQAFPGISQIDRRIRDLRDYGWVIRSHTEDASLRPEEQRFVKQGLRVWDPAERRKGGASILPAKERRDVLERDGYQCTICGIAGGETYPDRDYETAVLAVTRLSASESSGSLDHFVTQCRRCKSGQAGAGPNDIQILLSNIRALSEEDHQRLVLWVRRDRRGPTPLDRVWTSYRQLPADLRNRVKDEITE</sequence>
<evidence type="ECO:0000313" key="2">
    <source>
        <dbReference type="Proteomes" id="UP000825008"/>
    </source>
</evidence>
<dbReference type="AlphaFoldDB" id="A0A9X7WJ31"/>